<comment type="caution">
    <text evidence="1">The sequence shown here is derived from an EMBL/GenBank/DDBJ whole genome shotgun (WGS) entry which is preliminary data.</text>
</comment>
<dbReference type="PANTHER" id="PTHR19288">
    <property type="entry name" value="4-NITROPHENYLPHOSPHATASE-RELATED"/>
    <property type="match status" value="1"/>
</dbReference>
<proteinExistence type="predicted"/>
<gene>
    <name evidence="1" type="ORF">BSOLF_1181</name>
</gene>
<evidence type="ECO:0000313" key="1">
    <source>
        <dbReference type="EMBL" id="PTQ57637.1"/>
    </source>
</evidence>
<evidence type="ECO:0000313" key="2">
    <source>
        <dbReference type="Proteomes" id="UP000244338"/>
    </source>
</evidence>
<dbReference type="Pfam" id="PF13344">
    <property type="entry name" value="Hydrolase_6"/>
    <property type="match status" value="1"/>
</dbReference>
<accession>A0A2R6Y4M5</accession>
<protein>
    <submittedName>
        <fullName evidence="1">Putative NagD-like phosphatase</fullName>
    </submittedName>
</protein>
<dbReference type="AlphaFoldDB" id="A0A2R6Y4M5"/>
<dbReference type="InterPro" id="IPR036412">
    <property type="entry name" value="HAD-like_sf"/>
</dbReference>
<dbReference type="InterPro" id="IPR023214">
    <property type="entry name" value="HAD_sf"/>
</dbReference>
<sequence>MKDERFERLRTARLWLIDLDGTLIRGGQALPGADVLIQTLRRAERNFLILTNNATRTPRAIARDLSHLGLDIEEDEVYTSPQALVDVLVRERPSASVLAIGEEGLLEPLKRKGFRLVEDWREADTVCVGLDRSLCYDALARAALALQHGAQFYATNVDLRLPVEDGFHPGNGSIVRLLEGVSGKAAEVIGKPRPAMLQAALARFGASPDDALMLGDSLETDIPAASEIGMLGVLVRTGVSAAVKEGEIRAHTPLLFDDLPALLAYLGD</sequence>
<reference evidence="2" key="1">
    <citation type="journal article" date="2018" name="Sci. Rep.">
        <title>Lignite coal burning seam in the remote Altai Mountains harbors a hydrogen-driven thermophilic microbial community.</title>
        <authorList>
            <person name="Kadnikov V.V."/>
            <person name="Mardanov A.V."/>
            <person name="Ivasenko D.A."/>
            <person name="Antsiferov D.V."/>
            <person name="Beletsky A.V."/>
            <person name="Karnachuk O.V."/>
            <person name="Ravin N.V."/>
        </authorList>
    </citation>
    <scope>NUCLEOTIDE SEQUENCE [LARGE SCALE GENOMIC DNA]</scope>
</reference>
<name>A0A2R6Y4M5_9BACL</name>
<dbReference type="GO" id="GO:0005737">
    <property type="term" value="C:cytoplasm"/>
    <property type="evidence" value="ECO:0007669"/>
    <property type="project" value="TreeGrafter"/>
</dbReference>
<dbReference type="SUPFAM" id="SSF56784">
    <property type="entry name" value="HAD-like"/>
    <property type="match status" value="1"/>
</dbReference>
<dbReference type="PANTHER" id="PTHR19288:SF95">
    <property type="entry name" value="D-GLYCEROL 3-PHOSPHATE PHOSPHATASE"/>
    <property type="match status" value="1"/>
</dbReference>
<dbReference type="Gene3D" id="3.40.50.1000">
    <property type="entry name" value="HAD superfamily/HAD-like"/>
    <property type="match status" value="2"/>
</dbReference>
<dbReference type="GO" id="GO:0016791">
    <property type="term" value="F:phosphatase activity"/>
    <property type="evidence" value="ECO:0007669"/>
    <property type="project" value="TreeGrafter"/>
</dbReference>
<dbReference type="NCBIfam" id="TIGR01460">
    <property type="entry name" value="HAD-SF-IIA"/>
    <property type="match status" value="1"/>
</dbReference>
<dbReference type="Pfam" id="PF13242">
    <property type="entry name" value="Hydrolase_like"/>
    <property type="match status" value="1"/>
</dbReference>
<dbReference type="InterPro" id="IPR006357">
    <property type="entry name" value="HAD-SF_hydro_IIA"/>
</dbReference>
<dbReference type="Proteomes" id="UP000244338">
    <property type="component" value="Unassembled WGS sequence"/>
</dbReference>
<organism evidence="1 2">
    <name type="scientific">Candidatus Carbonibacillus altaicus</name>
    <dbReference type="NCBI Taxonomy" id="2163959"/>
    <lineage>
        <taxon>Bacteria</taxon>
        <taxon>Bacillati</taxon>
        <taxon>Bacillota</taxon>
        <taxon>Bacilli</taxon>
        <taxon>Bacillales</taxon>
        <taxon>Candidatus Carbonibacillus</taxon>
    </lineage>
</organism>
<dbReference type="EMBL" id="PEBX01000004">
    <property type="protein sequence ID" value="PTQ57637.1"/>
    <property type="molecule type" value="Genomic_DNA"/>
</dbReference>